<name>A0AAD9NB00_9ANNE</name>
<dbReference type="FunFam" id="3.40.50.10420:FF:000001">
    <property type="entry name" value="Methenyltetrahydrofolate synthase domain-containing protein"/>
    <property type="match status" value="1"/>
</dbReference>
<dbReference type="PANTHER" id="PTHR13017">
    <property type="entry name" value="5-FORMYLTETRAHYDROFOLATE CYCLO-LIGASE-RELATED"/>
    <property type="match status" value="1"/>
</dbReference>
<feature type="compositionally biased region" description="Basic and acidic residues" evidence="4">
    <location>
        <begin position="21"/>
        <end position="34"/>
    </location>
</feature>
<keyword evidence="7" id="KW-1185">Reference proteome</keyword>
<dbReference type="SUPFAM" id="SSF54928">
    <property type="entry name" value="RNA-binding domain, RBD"/>
    <property type="match status" value="1"/>
</dbReference>
<dbReference type="Pfam" id="PF01812">
    <property type="entry name" value="5-FTHF_cyc-lig"/>
    <property type="match status" value="1"/>
</dbReference>
<dbReference type="SUPFAM" id="SSF100950">
    <property type="entry name" value="NagB/RpiA/CoA transferase-like"/>
    <property type="match status" value="1"/>
</dbReference>
<evidence type="ECO:0000256" key="4">
    <source>
        <dbReference type="SAM" id="MobiDB-lite"/>
    </source>
</evidence>
<feature type="compositionally biased region" description="Basic residues" evidence="4">
    <location>
        <begin position="318"/>
        <end position="329"/>
    </location>
</feature>
<gene>
    <name evidence="6" type="ORF">LSH36_130g05001</name>
</gene>
<proteinExistence type="predicted"/>
<feature type="region of interest" description="Disordered" evidence="4">
    <location>
        <begin position="597"/>
        <end position="644"/>
    </location>
</feature>
<accession>A0AAD9NB00</accession>
<keyword evidence="2 3" id="KW-0694">RNA-binding</keyword>
<feature type="compositionally biased region" description="Basic and acidic residues" evidence="4">
    <location>
        <begin position="330"/>
        <end position="340"/>
    </location>
</feature>
<feature type="region of interest" description="Disordered" evidence="4">
    <location>
        <begin position="1"/>
        <end position="34"/>
    </location>
</feature>
<dbReference type="InterPro" id="IPR035979">
    <property type="entry name" value="RBD_domain_sf"/>
</dbReference>
<dbReference type="InterPro" id="IPR000504">
    <property type="entry name" value="RRM_dom"/>
</dbReference>
<dbReference type="InterPro" id="IPR012677">
    <property type="entry name" value="Nucleotide-bd_a/b_plait_sf"/>
</dbReference>
<comment type="caution">
    <text evidence="6">The sequence shown here is derived from an EMBL/GenBank/DDBJ whole genome shotgun (WGS) entry which is preliminary data.</text>
</comment>
<dbReference type="InterPro" id="IPR037171">
    <property type="entry name" value="NagB/RpiA_transferase-like"/>
</dbReference>
<dbReference type="Proteomes" id="UP001208570">
    <property type="component" value="Unassembled WGS sequence"/>
</dbReference>
<dbReference type="GO" id="GO:0003723">
    <property type="term" value="F:RNA binding"/>
    <property type="evidence" value="ECO:0007669"/>
    <property type="project" value="UniProtKB-UniRule"/>
</dbReference>
<dbReference type="InterPro" id="IPR024185">
    <property type="entry name" value="FTHF_cligase-like_sf"/>
</dbReference>
<sequence>MSETTDMNNVENAEPVSNEMPEEKNEEPKEVDEKTVLTVAEGDTKSDIRNKVWKYLETNNLAVFPRPVKNRIPNFKGSTAACDRAAELDVFNKANTVKINPDKPQEQARFRTLEAEKTLLVPTPRLRKGLFNKIVPPDTKKATLRYCSTSRGVRQYSTPLGLDMKIKVDLVIIGSVAVSLSGLRIGKGEGFADLEYGMMASVGAVDENTVVLTTVHDCQLMDLPEELFGEHDVTIDYICTPTQVIECSRRPKPKGIIWSLLGLEKFKQIPILKVLRDQESAEGKNVSLKDDVTEEELEAALAAASQEEQEQEREGPMRRRNRRFGPRRRSGGEGESRHLVNGDGMDGDEHADGEGSPPGDQRKRQNSDRRRRMRNRRRRSERQSSERERSSPQHDEDDAEYVGDERRRRRPMRFRRQRDSSKTETASGEDNEQQDDKTSPYSGGEGQRRPFRNRRPQRRSEGSKDYDSDQQDRRQPRRFTRRPRYSNRQDGEGSGDSPGQNKSGSPGGYRYLVGRRPRRRNYLPSVYVGSLPKTLRVSDFKKQIRDKDVRPLRVLWRGTNGHVFLIFQTMDETEDTLRKLENLSINDKEVKVALANRTERRRKTATPDGSGQDDELKYNDQSALRSESSDNRVENFRQDSELIS</sequence>
<dbReference type="Gene3D" id="3.40.50.10420">
    <property type="entry name" value="NagB/RpiA/CoA transferase-like"/>
    <property type="match status" value="1"/>
</dbReference>
<dbReference type="EMBL" id="JAODUP010000130">
    <property type="protein sequence ID" value="KAK2160584.1"/>
    <property type="molecule type" value="Genomic_DNA"/>
</dbReference>
<feature type="compositionally biased region" description="Basic and acidic residues" evidence="4">
    <location>
        <begin position="381"/>
        <end position="394"/>
    </location>
</feature>
<feature type="compositionally biased region" description="Basic residues" evidence="4">
    <location>
        <begin position="369"/>
        <end position="380"/>
    </location>
</feature>
<evidence type="ECO:0000256" key="3">
    <source>
        <dbReference type="PROSITE-ProRule" id="PRU00176"/>
    </source>
</evidence>
<feature type="region of interest" description="Disordered" evidence="4">
    <location>
        <begin position="299"/>
        <end position="516"/>
    </location>
</feature>
<evidence type="ECO:0000313" key="6">
    <source>
        <dbReference type="EMBL" id="KAK2160584.1"/>
    </source>
</evidence>
<protein>
    <recommendedName>
        <fullName evidence="1">Methenyltetrahydrofolate synthase domain-containing protein</fullName>
    </recommendedName>
</protein>
<evidence type="ECO:0000259" key="5">
    <source>
        <dbReference type="PROSITE" id="PS50102"/>
    </source>
</evidence>
<feature type="domain" description="RRM" evidence="5">
    <location>
        <begin position="524"/>
        <end position="597"/>
    </location>
</feature>
<dbReference type="GO" id="GO:0005737">
    <property type="term" value="C:cytoplasm"/>
    <property type="evidence" value="ECO:0007669"/>
    <property type="project" value="TreeGrafter"/>
</dbReference>
<dbReference type="Gene3D" id="3.30.70.330">
    <property type="match status" value="1"/>
</dbReference>
<dbReference type="PANTHER" id="PTHR13017:SF0">
    <property type="entry name" value="METHENYLTETRAHYDROFOLATE SYNTHASE DOMAIN-CONTAINING PROTEIN"/>
    <property type="match status" value="1"/>
</dbReference>
<dbReference type="AlphaFoldDB" id="A0AAD9NB00"/>
<feature type="compositionally biased region" description="Basic and acidic residues" evidence="4">
    <location>
        <begin position="458"/>
        <end position="474"/>
    </location>
</feature>
<evidence type="ECO:0000256" key="2">
    <source>
        <dbReference type="ARBA" id="ARBA00022884"/>
    </source>
</evidence>
<feature type="compositionally biased region" description="Polar residues" evidence="4">
    <location>
        <begin position="1"/>
        <end position="11"/>
    </location>
</feature>
<feature type="compositionally biased region" description="Basic and acidic residues" evidence="4">
    <location>
        <begin position="627"/>
        <end position="644"/>
    </location>
</feature>
<evidence type="ECO:0000256" key="1">
    <source>
        <dbReference type="ARBA" id="ARBA00015518"/>
    </source>
</evidence>
<dbReference type="InterPro" id="IPR002698">
    <property type="entry name" value="FTHF_cligase"/>
</dbReference>
<organism evidence="6 7">
    <name type="scientific">Paralvinella palmiformis</name>
    <dbReference type="NCBI Taxonomy" id="53620"/>
    <lineage>
        <taxon>Eukaryota</taxon>
        <taxon>Metazoa</taxon>
        <taxon>Spiralia</taxon>
        <taxon>Lophotrochozoa</taxon>
        <taxon>Annelida</taxon>
        <taxon>Polychaeta</taxon>
        <taxon>Sedentaria</taxon>
        <taxon>Canalipalpata</taxon>
        <taxon>Terebellida</taxon>
        <taxon>Terebelliformia</taxon>
        <taxon>Alvinellidae</taxon>
        <taxon>Paralvinella</taxon>
    </lineage>
</organism>
<reference evidence="6" key="1">
    <citation type="journal article" date="2023" name="Mol. Biol. Evol.">
        <title>Third-Generation Sequencing Reveals the Adaptive Role of the Epigenome in Three Deep-Sea Polychaetes.</title>
        <authorList>
            <person name="Perez M."/>
            <person name="Aroh O."/>
            <person name="Sun Y."/>
            <person name="Lan Y."/>
            <person name="Juniper S.K."/>
            <person name="Young C.R."/>
            <person name="Angers B."/>
            <person name="Qian P.Y."/>
        </authorList>
    </citation>
    <scope>NUCLEOTIDE SEQUENCE</scope>
    <source>
        <strain evidence="6">P08H-3</strain>
    </source>
</reference>
<evidence type="ECO:0000313" key="7">
    <source>
        <dbReference type="Proteomes" id="UP001208570"/>
    </source>
</evidence>
<feature type="compositionally biased region" description="Basic residues" evidence="4">
    <location>
        <begin position="407"/>
        <end position="416"/>
    </location>
</feature>
<dbReference type="PROSITE" id="PS50102">
    <property type="entry name" value="RRM"/>
    <property type="match status" value="1"/>
</dbReference>
<feature type="compositionally biased region" description="Basic residues" evidence="4">
    <location>
        <begin position="475"/>
        <end position="485"/>
    </location>
</feature>